<organism evidence="1">
    <name type="scientific">marine sediment metagenome</name>
    <dbReference type="NCBI Taxonomy" id="412755"/>
    <lineage>
        <taxon>unclassified sequences</taxon>
        <taxon>metagenomes</taxon>
        <taxon>ecological metagenomes</taxon>
    </lineage>
</organism>
<gene>
    <name evidence="1" type="ORF">LCGC14_2605250</name>
</gene>
<proteinExistence type="predicted"/>
<name>A0A0F9D0B3_9ZZZZ</name>
<protein>
    <recommendedName>
        <fullName evidence="2">STAS domain-containing protein</fullName>
    </recommendedName>
</protein>
<dbReference type="AlphaFoldDB" id="A0A0F9D0B3"/>
<sequence length="135" mass="14995">AIQAKQRYQLVPIILSPNPNITRLLDCMGFNKVFEIHEDIDQSVLEELGELSIEGRVGAIDAAFSKVFSSPEGLTVLGVLLDDLYFMDECRGEGPQALNNYAKALLKRCGVRVAVQAVEAWTRVTSKTIKEKEEL</sequence>
<accession>A0A0F9D0B3</accession>
<dbReference type="EMBL" id="LAZR01044081">
    <property type="protein sequence ID" value="KKL05518.1"/>
    <property type="molecule type" value="Genomic_DNA"/>
</dbReference>
<evidence type="ECO:0008006" key="2">
    <source>
        <dbReference type="Google" id="ProtNLM"/>
    </source>
</evidence>
<evidence type="ECO:0000313" key="1">
    <source>
        <dbReference type="EMBL" id="KKL05518.1"/>
    </source>
</evidence>
<reference evidence="1" key="1">
    <citation type="journal article" date="2015" name="Nature">
        <title>Complex archaea that bridge the gap between prokaryotes and eukaryotes.</title>
        <authorList>
            <person name="Spang A."/>
            <person name="Saw J.H."/>
            <person name="Jorgensen S.L."/>
            <person name="Zaremba-Niedzwiedzka K."/>
            <person name="Martijn J."/>
            <person name="Lind A.E."/>
            <person name="van Eijk R."/>
            <person name="Schleper C."/>
            <person name="Guy L."/>
            <person name="Ettema T.J."/>
        </authorList>
    </citation>
    <scope>NUCLEOTIDE SEQUENCE</scope>
</reference>
<feature type="non-terminal residue" evidence="1">
    <location>
        <position position="1"/>
    </location>
</feature>
<comment type="caution">
    <text evidence="1">The sequence shown here is derived from an EMBL/GenBank/DDBJ whole genome shotgun (WGS) entry which is preliminary data.</text>
</comment>